<protein>
    <submittedName>
        <fullName evidence="1">Uncharacterized protein</fullName>
    </submittedName>
</protein>
<dbReference type="PANTHER" id="PTHR47510">
    <property type="entry name" value="REVERSE TRANSCRIPTASE DOMAIN-CONTAINING PROTEIN"/>
    <property type="match status" value="1"/>
</dbReference>
<proteinExistence type="predicted"/>
<dbReference type="AlphaFoldDB" id="A0A4Y2HXH0"/>
<evidence type="ECO:0000313" key="2">
    <source>
        <dbReference type="Proteomes" id="UP000499080"/>
    </source>
</evidence>
<name>A0A4Y2HXH0_ARAVE</name>
<dbReference type="EMBL" id="BGPR01002225">
    <property type="protein sequence ID" value="GBM70013.1"/>
    <property type="molecule type" value="Genomic_DNA"/>
</dbReference>
<accession>A0A4Y2HXH0</accession>
<organism evidence="1 2">
    <name type="scientific">Araneus ventricosus</name>
    <name type="common">Orbweaver spider</name>
    <name type="synonym">Epeira ventricosa</name>
    <dbReference type="NCBI Taxonomy" id="182803"/>
    <lineage>
        <taxon>Eukaryota</taxon>
        <taxon>Metazoa</taxon>
        <taxon>Ecdysozoa</taxon>
        <taxon>Arthropoda</taxon>
        <taxon>Chelicerata</taxon>
        <taxon>Arachnida</taxon>
        <taxon>Araneae</taxon>
        <taxon>Araneomorphae</taxon>
        <taxon>Entelegynae</taxon>
        <taxon>Araneoidea</taxon>
        <taxon>Araneidae</taxon>
        <taxon>Araneus</taxon>
    </lineage>
</organism>
<dbReference type="PANTHER" id="PTHR47510:SF3">
    <property type="entry name" value="ENDO_EXONUCLEASE_PHOSPHATASE DOMAIN-CONTAINING PROTEIN"/>
    <property type="match status" value="1"/>
</dbReference>
<sequence length="241" mass="27153">MDSWHLFDDRYFVRRKDRGSSATSNRRGGGVLVAIKKCFYLPKLDVPGLDLEAIWISVKLNHGKKMPLCVVYFPPSSHVSTNSPDSLSHNNVCYEDDGDIANAFANYFSSVFKPSTVFDGNVNCKSNCVGDLVKIESVTYDDVVLVIRELNSSLPVGVYNIPSFIIKGCAEFLIYPLLVSFNLLLRKKGFPDVWKQTRILESYLTLNLIFPNTLILWSSLRYIAGLEFLSSKPENFPANLH</sequence>
<dbReference type="OrthoDB" id="8069600at2759"/>
<keyword evidence="2" id="KW-1185">Reference proteome</keyword>
<evidence type="ECO:0000313" key="1">
    <source>
        <dbReference type="EMBL" id="GBM70013.1"/>
    </source>
</evidence>
<comment type="caution">
    <text evidence="1">The sequence shown here is derived from an EMBL/GenBank/DDBJ whole genome shotgun (WGS) entry which is preliminary data.</text>
</comment>
<gene>
    <name evidence="1" type="ORF">AVEN_248831_1</name>
</gene>
<dbReference type="Proteomes" id="UP000499080">
    <property type="component" value="Unassembled WGS sequence"/>
</dbReference>
<reference evidence="1 2" key="1">
    <citation type="journal article" date="2019" name="Sci. Rep.">
        <title>Orb-weaving spider Araneus ventricosus genome elucidates the spidroin gene catalogue.</title>
        <authorList>
            <person name="Kono N."/>
            <person name="Nakamura H."/>
            <person name="Ohtoshi R."/>
            <person name="Moran D.A.P."/>
            <person name="Shinohara A."/>
            <person name="Yoshida Y."/>
            <person name="Fujiwara M."/>
            <person name="Mori M."/>
            <person name="Tomita M."/>
            <person name="Arakawa K."/>
        </authorList>
    </citation>
    <scope>NUCLEOTIDE SEQUENCE [LARGE SCALE GENOMIC DNA]</scope>
</reference>